<keyword evidence="1 4" id="KW-0349">Heme</keyword>
<reference evidence="7 8" key="1">
    <citation type="journal article" date="2011" name="J. Bacteriol.">
        <title>Genome sequence of Chthoniobacter flavus Ellin428, an aerobic heterotrophic soil bacterium.</title>
        <authorList>
            <person name="Kant R."/>
            <person name="van Passel M.W."/>
            <person name="Palva A."/>
            <person name="Lucas S."/>
            <person name="Lapidus A."/>
            <person name="Glavina Del Rio T."/>
            <person name="Dalin E."/>
            <person name="Tice H."/>
            <person name="Bruce D."/>
            <person name="Goodwin L."/>
            <person name="Pitluck S."/>
            <person name="Larimer F.W."/>
            <person name="Land M.L."/>
            <person name="Hauser L."/>
            <person name="Sangwan P."/>
            <person name="de Vos W.M."/>
            <person name="Janssen P.H."/>
            <person name="Smidt H."/>
        </authorList>
    </citation>
    <scope>NUCLEOTIDE SEQUENCE [LARGE SCALE GENOMIC DNA]</scope>
    <source>
        <strain evidence="7 8">Ellin428</strain>
    </source>
</reference>
<dbReference type="PROSITE" id="PS51007">
    <property type="entry name" value="CYTC"/>
    <property type="match status" value="1"/>
</dbReference>
<proteinExistence type="predicted"/>
<evidence type="ECO:0000256" key="4">
    <source>
        <dbReference type="PROSITE-ProRule" id="PRU00433"/>
    </source>
</evidence>
<protein>
    <recommendedName>
        <fullName evidence="6">Cytochrome c domain-containing protein</fullName>
    </recommendedName>
</protein>
<keyword evidence="3 4" id="KW-0408">Iron</keyword>
<dbReference type="eggNOG" id="COG2010">
    <property type="taxonomic scope" value="Bacteria"/>
</dbReference>
<dbReference type="InterPro" id="IPR009056">
    <property type="entry name" value="Cyt_c-like_dom"/>
</dbReference>
<dbReference type="GO" id="GO:0009055">
    <property type="term" value="F:electron transfer activity"/>
    <property type="evidence" value="ECO:0007669"/>
    <property type="project" value="InterPro"/>
</dbReference>
<evidence type="ECO:0000256" key="2">
    <source>
        <dbReference type="ARBA" id="ARBA00022723"/>
    </source>
</evidence>
<dbReference type="InterPro" id="IPR022655">
    <property type="entry name" value="DUF1553"/>
</dbReference>
<evidence type="ECO:0000259" key="6">
    <source>
        <dbReference type="PROSITE" id="PS51007"/>
    </source>
</evidence>
<feature type="domain" description="Cytochrome c" evidence="6">
    <location>
        <begin position="20"/>
        <end position="224"/>
    </location>
</feature>
<dbReference type="STRING" id="497964.CfE428DRAFT_2359"/>
<comment type="caution">
    <text evidence="7">The sequence shown here is derived from an EMBL/GenBank/DDBJ whole genome shotgun (WGS) entry which is preliminary data.</text>
</comment>
<accession>B4D0C1</accession>
<sequence length="1009" mass="112456" precursor="true">MRFPPSISAFLLATVAVPASLSAAGKVDFDRDIRPILAENCTNCHGPDERDRKGKLRFDVRDDALQEHEGGIPIVPGKPEKSELIERVYSTDKDDVMPPPKSNKTLKAEQKDLLKRWIAEGAEYRMHWSFEPVKASPVPELAKPIAGAVDLQEWAGNPIDHFILARLNAEGIAPSPEADRRTLARRLSLDLLGLPPTPDEVEAFVSDAAPDAYERLVDRLLASPHFGERWGRHWLDLARYADSDGYEKDLARPYAYLFRDWVIAAFNRDLPFDEFTIEQIAGDLLPDATEQQKIATGFHRQTLTNREGGVDKEEFRCKATVDRASTTGEVWLGLTLGCAECHSHKFDPISHKEFYQFYSFFNNASERDIPEPTQEELATHQAAMDGWQKKHTELEQPLQAYLGKITSDTLAEWEATLLVPAEHWTVLPPTRLAAIMEGAEEQFTAQKDGSIIARSRDSVRTRYRIAVAPPRGTTGFRLEALADPGKNVGSGKDAAFGLSEFYATIELRGGETKRVNFVHAAVDFADDPKGAEHIIDNDRTTHWTVKKQPKSSHVAVFTLPEPLDLPEGARFELHAEFFTEGVMSHFRIAATTDAGPFTPDLTPDEILAIVRTPGEKRTVAQWKALTHYYAVVADDEGRELNAAVLAHDAQKPVLKPTMALVMAADRRSTHIHIRGDFLQKGDEVQSGTPAFLPPLQPRGATADRLDLARWLVSSANPLTPRVRVNHIWLHLFGRGLVATENDFGTRGEKPSHPELLDWLAEDFRSHGWSQKRLIKEIVTSAAYRQSSNWRTDLAQRDPLNVLLARQGRFRLEAEAVRDVNLAVSGLLNSKVGGPSIKPPLPPDLAALSYAGGLKWTESPLAEQYRRGMYIHFQRTVPFPMLITFDAPESNVACTRRERSNTPLQALTLLNDHTAVECARGLGRRLSVQTGGVPDQIRYGFELAIGRPPEPAEMARLQQFCDLQTRAFRDDPEAARQLLGGKYDGDPVVPAALVAVSRVLLNLDELITRP</sequence>
<evidence type="ECO:0000256" key="1">
    <source>
        <dbReference type="ARBA" id="ARBA00022617"/>
    </source>
</evidence>
<dbReference type="InParanoid" id="B4D0C1"/>
<dbReference type="RefSeq" id="WP_006979684.1">
    <property type="nucleotide sequence ID" value="NZ_ABVL01000005.1"/>
</dbReference>
<dbReference type="Pfam" id="PF07583">
    <property type="entry name" value="PSCyt2"/>
    <property type="match status" value="1"/>
</dbReference>
<keyword evidence="2 4" id="KW-0479">Metal-binding</keyword>
<feature type="chain" id="PRO_5002802278" description="Cytochrome c domain-containing protein" evidence="5">
    <location>
        <begin position="24"/>
        <end position="1009"/>
    </location>
</feature>
<name>B4D0C1_9BACT</name>
<dbReference type="GO" id="GO:0020037">
    <property type="term" value="F:heme binding"/>
    <property type="evidence" value="ECO:0007669"/>
    <property type="project" value="InterPro"/>
</dbReference>
<dbReference type="PANTHER" id="PTHR35889">
    <property type="entry name" value="CYCLOINULO-OLIGOSACCHARIDE FRUCTANOTRANSFERASE-RELATED"/>
    <property type="match status" value="1"/>
</dbReference>
<keyword evidence="5" id="KW-0732">Signal</keyword>
<dbReference type="PANTHER" id="PTHR35889:SF3">
    <property type="entry name" value="F-BOX DOMAIN-CONTAINING PROTEIN"/>
    <property type="match status" value="1"/>
</dbReference>
<dbReference type="AlphaFoldDB" id="B4D0C1"/>
<feature type="signal peptide" evidence="5">
    <location>
        <begin position="1"/>
        <end position="23"/>
    </location>
</feature>
<evidence type="ECO:0000256" key="3">
    <source>
        <dbReference type="ARBA" id="ARBA00023004"/>
    </source>
</evidence>
<dbReference type="Pfam" id="PF07635">
    <property type="entry name" value="PSCyt1"/>
    <property type="match status" value="1"/>
</dbReference>
<evidence type="ECO:0000313" key="8">
    <source>
        <dbReference type="Proteomes" id="UP000005824"/>
    </source>
</evidence>
<dbReference type="InterPro" id="IPR011429">
    <property type="entry name" value="Cyt_c_Planctomycete-type"/>
</dbReference>
<dbReference type="EMBL" id="ABVL01000005">
    <property type="protein sequence ID" value="EDY20435.1"/>
    <property type="molecule type" value="Genomic_DNA"/>
</dbReference>
<dbReference type="InterPro" id="IPR011444">
    <property type="entry name" value="DUF1549"/>
</dbReference>
<dbReference type="Pfam" id="PF07587">
    <property type="entry name" value="PSD1"/>
    <property type="match status" value="1"/>
</dbReference>
<dbReference type="GO" id="GO:0046872">
    <property type="term" value="F:metal ion binding"/>
    <property type="evidence" value="ECO:0007669"/>
    <property type="project" value="UniProtKB-KW"/>
</dbReference>
<evidence type="ECO:0000256" key="5">
    <source>
        <dbReference type="SAM" id="SignalP"/>
    </source>
</evidence>
<organism evidence="7 8">
    <name type="scientific">Chthoniobacter flavus Ellin428</name>
    <dbReference type="NCBI Taxonomy" id="497964"/>
    <lineage>
        <taxon>Bacteria</taxon>
        <taxon>Pseudomonadati</taxon>
        <taxon>Verrucomicrobiota</taxon>
        <taxon>Spartobacteria</taxon>
        <taxon>Chthoniobacterales</taxon>
        <taxon>Chthoniobacteraceae</taxon>
        <taxon>Chthoniobacter</taxon>
    </lineage>
</organism>
<gene>
    <name evidence="7" type="ORF">CfE428DRAFT_2359</name>
</gene>
<keyword evidence="8" id="KW-1185">Reference proteome</keyword>
<evidence type="ECO:0000313" key="7">
    <source>
        <dbReference type="EMBL" id="EDY20435.1"/>
    </source>
</evidence>
<dbReference type="SUPFAM" id="SSF46626">
    <property type="entry name" value="Cytochrome c"/>
    <property type="match status" value="1"/>
</dbReference>
<dbReference type="InterPro" id="IPR036909">
    <property type="entry name" value="Cyt_c-like_dom_sf"/>
</dbReference>
<dbReference type="Proteomes" id="UP000005824">
    <property type="component" value="Unassembled WGS sequence"/>
</dbReference>